<dbReference type="EMBL" id="CP060412">
    <property type="protein sequence ID" value="QNK02036.1"/>
    <property type="molecule type" value="Genomic_DNA"/>
</dbReference>
<dbReference type="PANTHER" id="PTHR38593">
    <property type="entry name" value="BLR2558 PROTEIN"/>
    <property type="match status" value="1"/>
</dbReference>
<dbReference type="PANTHER" id="PTHR38593:SF1">
    <property type="entry name" value="BLR2558 PROTEIN"/>
    <property type="match status" value="1"/>
</dbReference>
<keyword evidence="1" id="KW-0732">Signal</keyword>
<dbReference type="Gene3D" id="1.20.1260.10">
    <property type="match status" value="1"/>
</dbReference>
<accession>A0A7G8Q5H8</accession>
<feature type="chain" id="PRO_5028831650" evidence="1">
    <location>
        <begin position="25"/>
        <end position="181"/>
    </location>
</feature>
<feature type="signal peptide" evidence="1">
    <location>
        <begin position="1"/>
        <end position="24"/>
    </location>
</feature>
<name>A0A7G8Q5H8_9GAMM</name>
<dbReference type="AlphaFoldDB" id="A0A7G8Q5H8"/>
<proteinExistence type="predicted"/>
<keyword evidence="4" id="KW-1185">Reference proteome</keyword>
<reference evidence="3 4" key="1">
    <citation type="submission" date="2020-08" db="EMBL/GenBank/DDBJ databases">
        <title>Dyella sp. G9 isolated from forest soil.</title>
        <authorList>
            <person name="Fu J."/>
            <person name="Qiu L."/>
        </authorList>
    </citation>
    <scope>NUCLEOTIDE SEQUENCE [LARGE SCALE GENOMIC DNA]</scope>
    <source>
        <strain evidence="3 4">G9</strain>
    </source>
</reference>
<dbReference type="Proteomes" id="UP000515873">
    <property type="component" value="Chromosome"/>
</dbReference>
<dbReference type="Pfam" id="PF13628">
    <property type="entry name" value="DUF4142"/>
    <property type="match status" value="1"/>
</dbReference>
<evidence type="ECO:0000256" key="1">
    <source>
        <dbReference type="SAM" id="SignalP"/>
    </source>
</evidence>
<protein>
    <submittedName>
        <fullName evidence="3">DUF4142 domain-containing protein</fullName>
    </submittedName>
</protein>
<dbReference type="InterPro" id="IPR012347">
    <property type="entry name" value="Ferritin-like"/>
</dbReference>
<dbReference type="KEGG" id="dtl:H8F01_02400"/>
<evidence type="ECO:0000313" key="3">
    <source>
        <dbReference type="EMBL" id="QNK02036.1"/>
    </source>
</evidence>
<sequence>MKRLSFIFAATCLVSASMAGNAWAQAATSGQSSATQSPLSDQEFFTRASRDGAMEVQISQLAVRKASSPRTRALAQQLLDDHAAANKELAALAANEHEPVVQKAPDSALMERLQSLNGDEFDKAYASAMIGGHQKAIELFDDATHSNDPNVRAFASKTLPTLRHHLQMARAMDTHAPLGTP</sequence>
<feature type="domain" description="DUF4142" evidence="2">
    <location>
        <begin position="40"/>
        <end position="172"/>
    </location>
</feature>
<dbReference type="InterPro" id="IPR025419">
    <property type="entry name" value="DUF4142"/>
</dbReference>
<gene>
    <name evidence="3" type="ORF">H8F01_02400</name>
</gene>
<dbReference type="RefSeq" id="WP_187057494.1">
    <property type="nucleotide sequence ID" value="NZ_CP060412.1"/>
</dbReference>
<evidence type="ECO:0000259" key="2">
    <source>
        <dbReference type="Pfam" id="PF13628"/>
    </source>
</evidence>
<organism evidence="3 4">
    <name type="scientific">Dyella telluris</name>
    <dbReference type="NCBI Taxonomy" id="2763498"/>
    <lineage>
        <taxon>Bacteria</taxon>
        <taxon>Pseudomonadati</taxon>
        <taxon>Pseudomonadota</taxon>
        <taxon>Gammaproteobacteria</taxon>
        <taxon>Lysobacterales</taxon>
        <taxon>Rhodanobacteraceae</taxon>
        <taxon>Dyella</taxon>
    </lineage>
</organism>
<evidence type="ECO:0000313" key="4">
    <source>
        <dbReference type="Proteomes" id="UP000515873"/>
    </source>
</evidence>